<protein>
    <recommendedName>
        <fullName evidence="4">DUF5668 domain-containing protein</fullName>
    </recommendedName>
</protein>
<organism evidence="2 3">
    <name type="scientific">Pontibacter rugosus</name>
    <dbReference type="NCBI Taxonomy" id="1745966"/>
    <lineage>
        <taxon>Bacteria</taxon>
        <taxon>Pseudomonadati</taxon>
        <taxon>Bacteroidota</taxon>
        <taxon>Cytophagia</taxon>
        <taxon>Cytophagales</taxon>
        <taxon>Hymenobacteraceae</taxon>
        <taxon>Pontibacter</taxon>
    </lineage>
</organism>
<evidence type="ECO:0000313" key="2">
    <source>
        <dbReference type="EMBL" id="MFD1186399.1"/>
    </source>
</evidence>
<sequence>MMKWMLIGCLVAVALVFGLPLLGIEGYGSWGTWLLLLLVLACVLPMLLMNRKKGDNK</sequence>
<evidence type="ECO:0008006" key="4">
    <source>
        <dbReference type="Google" id="ProtNLM"/>
    </source>
</evidence>
<dbReference type="Proteomes" id="UP001597094">
    <property type="component" value="Unassembled WGS sequence"/>
</dbReference>
<gene>
    <name evidence="2" type="ORF">ACFQ2O_09295</name>
</gene>
<keyword evidence="1" id="KW-1133">Transmembrane helix</keyword>
<dbReference type="RefSeq" id="WP_377526196.1">
    <property type="nucleotide sequence ID" value="NZ_JBHTLD010000067.1"/>
</dbReference>
<feature type="transmembrane region" description="Helical" evidence="1">
    <location>
        <begin position="33"/>
        <end position="50"/>
    </location>
</feature>
<reference evidence="3" key="1">
    <citation type="journal article" date="2019" name="Int. J. Syst. Evol. Microbiol.">
        <title>The Global Catalogue of Microorganisms (GCM) 10K type strain sequencing project: providing services to taxonomists for standard genome sequencing and annotation.</title>
        <authorList>
            <consortium name="The Broad Institute Genomics Platform"/>
            <consortium name="The Broad Institute Genome Sequencing Center for Infectious Disease"/>
            <person name="Wu L."/>
            <person name="Ma J."/>
        </authorList>
    </citation>
    <scope>NUCLEOTIDE SEQUENCE [LARGE SCALE GENOMIC DNA]</scope>
    <source>
        <strain evidence="3">JCM 31319</strain>
    </source>
</reference>
<comment type="caution">
    <text evidence="2">The sequence shown here is derived from an EMBL/GenBank/DDBJ whole genome shotgun (WGS) entry which is preliminary data.</text>
</comment>
<keyword evidence="3" id="KW-1185">Reference proteome</keyword>
<accession>A0ABW3SNB0</accession>
<dbReference type="EMBL" id="JBHTLD010000067">
    <property type="protein sequence ID" value="MFD1186399.1"/>
    <property type="molecule type" value="Genomic_DNA"/>
</dbReference>
<name>A0ABW3SNB0_9BACT</name>
<proteinExistence type="predicted"/>
<evidence type="ECO:0000256" key="1">
    <source>
        <dbReference type="SAM" id="Phobius"/>
    </source>
</evidence>
<keyword evidence="1" id="KW-0472">Membrane</keyword>
<keyword evidence="1" id="KW-0812">Transmembrane</keyword>
<evidence type="ECO:0000313" key="3">
    <source>
        <dbReference type="Proteomes" id="UP001597094"/>
    </source>
</evidence>